<dbReference type="CDD" id="cd00438">
    <property type="entry name" value="cupin_RmlC"/>
    <property type="match status" value="1"/>
</dbReference>
<sequence length="186" mass="20781">MSRFLVTETPLAGLRLIQRQQFSDSRGFLSRLFCADALLAAGWDKPIVQINHTCTLRQGTVRGMHYQLPPHAEMKLVTCLRGEIWDVALDLRAGSPTFLQWHAERLSADNHCSLLIPEGFAHGFQALSDDVELLYCHSAAYAPDAERGLHALDERLAIDWPLPVCELSEKDAAQSRVDGKFDGVRV</sequence>
<comment type="caution">
    <text evidence="8">The sequence shown here is derived from an EMBL/GenBank/DDBJ whole genome shotgun (WGS) entry which is preliminary data.</text>
</comment>
<dbReference type="EC" id="5.1.3.13" evidence="3 7"/>
<evidence type="ECO:0000256" key="2">
    <source>
        <dbReference type="ARBA" id="ARBA00001997"/>
    </source>
</evidence>
<dbReference type="PANTHER" id="PTHR21047:SF2">
    <property type="entry name" value="THYMIDINE DIPHOSPHO-4-KETO-RHAMNOSE 3,5-EPIMERASE"/>
    <property type="match status" value="1"/>
</dbReference>
<dbReference type="RefSeq" id="WP_088708162.1">
    <property type="nucleotide sequence ID" value="NZ_LSTO01000001.1"/>
</dbReference>
<organism evidence="8 9">
    <name type="scientific">Noviherbaspirillum denitrificans</name>
    <dbReference type="NCBI Taxonomy" id="1968433"/>
    <lineage>
        <taxon>Bacteria</taxon>
        <taxon>Pseudomonadati</taxon>
        <taxon>Pseudomonadota</taxon>
        <taxon>Betaproteobacteria</taxon>
        <taxon>Burkholderiales</taxon>
        <taxon>Oxalobacteraceae</taxon>
        <taxon>Noviherbaspirillum</taxon>
    </lineage>
</organism>
<dbReference type="Pfam" id="PF00908">
    <property type="entry name" value="dTDP_sugar_isom"/>
    <property type="match status" value="1"/>
</dbReference>
<comment type="subunit">
    <text evidence="7">Homodimer.</text>
</comment>
<keyword evidence="7" id="KW-0413">Isomerase</keyword>
<comment type="similarity">
    <text evidence="7">Belongs to the dTDP-4-dehydrorhamnose 3,5-epimerase family.</text>
</comment>
<feature type="site" description="Participates in a stacking interaction with the thymidine ring of dTDP-4-oxo-6-deoxyglucose" evidence="6">
    <location>
        <position position="141"/>
    </location>
</feature>
<evidence type="ECO:0000256" key="3">
    <source>
        <dbReference type="ARBA" id="ARBA00012098"/>
    </source>
</evidence>
<evidence type="ECO:0000256" key="6">
    <source>
        <dbReference type="PIRSR" id="PIRSR600888-3"/>
    </source>
</evidence>
<evidence type="ECO:0000256" key="5">
    <source>
        <dbReference type="PIRSR" id="PIRSR600888-1"/>
    </source>
</evidence>
<dbReference type="AlphaFoldDB" id="A0A254TFI3"/>
<feature type="active site" description="Proton donor" evidence="5">
    <location>
        <position position="135"/>
    </location>
</feature>
<dbReference type="GO" id="GO:0008830">
    <property type="term" value="F:dTDP-4-dehydrorhamnose 3,5-epimerase activity"/>
    <property type="evidence" value="ECO:0007669"/>
    <property type="project" value="UniProtKB-UniRule"/>
</dbReference>
<evidence type="ECO:0000256" key="1">
    <source>
        <dbReference type="ARBA" id="ARBA00001298"/>
    </source>
</evidence>
<dbReference type="NCBIfam" id="TIGR01221">
    <property type="entry name" value="rmlC"/>
    <property type="match status" value="1"/>
</dbReference>
<feature type="active site" description="Proton acceptor" evidence="5">
    <location>
        <position position="65"/>
    </location>
</feature>
<dbReference type="EMBL" id="LSTO01000001">
    <property type="protein sequence ID" value="OWW21305.1"/>
    <property type="molecule type" value="Genomic_DNA"/>
</dbReference>
<dbReference type="GO" id="GO:0019305">
    <property type="term" value="P:dTDP-rhamnose biosynthetic process"/>
    <property type="evidence" value="ECO:0007669"/>
    <property type="project" value="UniProtKB-UniRule"/>
</dbReference>
<dbReference type="Gene3D" id="2.60.120.10">
    <property type="entry name" value="Jelly Rolls"/>
    <property type="match status" value="1"/>
</dbReference>
<dbReference type="InterPro" id="IPR014710">
    <property type="entry name" value="RmlC-like_jellyroll"/>
</dbReference>
<dbReference type="SUPFAM" id="SSF51182">
    <property type="entry name" value="RmlC-like cupins"/>
    <property type="match status" value="1"/>
</dbReference>
<evidence type="ECO:0000256" key="7">
    <source>
        <dbReference type="RuleBase" id="RU364069"/>
    </source>
</evidence>
<dbReference type="PANTHER" id="PTHR21047">
    <property type="entry name" value="DTDP-6-DEOXY-D-GLUCOSE-3,5 EPIMERASE"/>
    <property type="match status" value="1"/>
</dbReference>
<comment type="function">
    <text evidence="2 7">Catalyzes the epimerization of the C3' and C5'positions of dTDP-6-deoxy-D-xylo-4-hexulose, forming dTDP-6-deoxy-L-lyxo-4-hexulose.</text>
</comment>
<proteinExistence type="inferred from homology"/>
<dbReference type="InterPro" id="IPR000888">
    <property type="entry name" value="RmlC-like"/>
</dbReference>
<dbReference type="OrthoDB" id="9800680at2"/>
<dbReference type="UniPathway" id="UPA00124"/>
<accession>A0A254TFI3</accession>
<evidence type="ECO:0000256" key="4">
    <source>
        <dbReference type="ARBA" id="ARBA00019595"/>
    </source>
</evidence>
<keyword evidence="9" id="KW-1185">Reference proteome</keyword>
<evidence type="ECO:0000313" key="9">
    <source>
        <dbReference type="Proteomes" id="UP000197535"/>
    </source>
</evidence>
<evidence type="ECO:0000313" key="8">
    <source>
        <dbReference type="EMBL" id="OWW21305.1"/>
    </source>
</evidence>
<comment type="catalytic activity">
    <reaction evidence="1 7">
        <text>dTDP-4-dehydro-6-deoxy-alpha-D-glucose = dTDP-4-dehydro-beta-L-rhamnose</text>
        <dbReference type="Rhea" id="RHEA:16969"/>
        <dbReference type="ChEBI" id="CHEBI:57649"/>
        <dbReference type="ChEBI" id="CHEBI:62830"/>
        <dbReference type="EC" id="5.1.3.13"/>
    </reaction>
</comment>
<comment type="pathway">
    <text evidence="7">Carbohydrate biosynthesis; dTDP-L-rhamnose biosynthesis.</text>
</comment>
<dbReference type="InterPro" id="IPR011051">
    <property type="entry name" value="RmlC_Cupin_sf"/>
</dbReference>
<gene>
    <name evidence="8" type="ORF">AYR66_19315</name>
</gene>
<name>A0A254TFI3_9BURK</name>
<dbReference type="Proteomes" id="UP000197535">
    <property type="component" value="Unassembled WGS sequence"/>
</dbReference>
<dbReference type="GO" id="GO:0000271">
    <property type="term" value="P:polysaccharide biosynthetic process"/>
    <property type="evidence" value="ECO:0007669"/>
    <property type="project" value="TreeGrafter"/>
</dbReference>
<dbReference type="GO" id="GO:0005829">
    <property type="term" value="C:cytosol"/>
    <property type="evidence" value="ECO:0007669"/>
    <property type="project" value="TreeGrafter"/>
</dbReference>
<protein>
    <recommendedName>
        <fullName evidence="4 7">dTDP-4-dehydrorhamnose 3,5-epimerase</fullName>
        <ecNumber evidence="3 7">5.1.3.13</ecNumber>
    </recommendedName>
    <alternativeName>
        <fullName evidence="7">Thymidine diphospho-4-keto-rhamnose 3,5-epimerase</fullName>
    </alternativeName>
</protein>
<reference evidence="8 9" key="1">
    <citation type="submission" date="2016-02" db="EMBL/GenBank/DDBJ databases">
        <authorList>
            <person name="Wen L."/>
            <person name="He K."/>
            <person name="Yang H."/>
        </authorList>
    </citation>
    <scope>NUCLEOTIDE SEQUENCE [LARGE SCALE GENOMIC DNA]</scope>
    <source>
        <strain evidence="8 9">TSA40</strain>
    </source>
</reference>